<dbReference type="Pfam" id="PF18931">
    <property type="entry name" value="DUF5680"/>
    <property type="match status" value="1"/>
</dbReference>
<keyword evidence="3" id="KW-1185">Reference proteome</keyword>
<accession>A0ABT8V7K7</accession>
<reference evidence="2" key="1">
    <citation type="submission" date="2023-07" db="EMBL/GenBank/DDBJ databases">
        <authorList>
            <person name="Aktuganov G."/>
            <person name="Boyko T."/>
            <person name="Delegan Y."/>
            <person name="Galimzianova N."/>
            <person name="Gilvanova E."/>
            <person name="Korobov V."/>
            <person name="Kuzmina L."/>
            <person name="Melentiev A."/>
            <person name="Milman P."/>
            <person name="Ryabova A."/>
            <person name="Stupak E."/>
            <person name="Yasakov T."/>
            <person name="Zharikova N."/>
            <person name="Zhurenko E."/>
        </authorList>
    </citation>
    <scope>NUCLEOTIDE SEQUENCE</scope>
    <source>
        <strain evidence="2">IB-739</strain>
    </source>
</reference>
<proteinExistence type="predicted"/>
<feature type="domain" description="DUF5680" evidence="1">
    <location>
        <begin position="49"/>
        <end position="150"/>
    </location>
</feature>
<gene>
    <name evidence="2" type="ORF">Q3C12_10490</name>
</gene>
<comment type="caution">
    <text evidence="2">The sequence shown here is derived from an EMBL/GenBank/DDBJ whole genome shotgun (WGS) entry which is preliminary data.</text>
</comment>
<name>A0ABT8V7K7_9BACL</name>
<evidence type="ECO:0000313" key="3">
    <source>
        <dbReference type="Proteomes" id="UP001168883"/>
    </source>
</evidence>
<evidence type="ECO:0000313" key="2">
    <source>
        <dbReference type="EMBL" id="MDO3677427.1"/>
    </source>
</evidence>
<dbReference type="InterPro" id="IPR043735">
    <property type="entry name" value="DUF5680"/>
</dbReference>
<organism evidence="2 3">
    <name type="scientific">Paenibacillus ehimensis</name>
    <dbReference type="NCBI Taxonomy" id="79264"/>
    <lineage>
        <taxon>Bacteria</taxon>
        <taxon>Bacillati</taxon>
        <taxon>Bacillota</taxon>
        <taxon>Bacilli</taxon>
        <taxon>Bacillales</taxon>
        <taxon>Paenibacillaceae</taxon>
        <taxon>Paenibacillus</taxon>
    </lineage>
</organism>
<evidence type="ECO:0000259" key="1">
    <source>
        <dbReference type="Pfam" id="PF18931"/>
    </source>
</evidence>
<dbReference type="Proteomes" id="UP001168883">
    <property type="component" value="Unassembled WGS sequence"/>
</dbReference>
<dbReference type="RefSeq" id="WP_302878142.1">
    <property type="nucleotide sequence ID" value="NZ_JAUMKJ010000010.1"/>
</dbReference>
<sequence length="153" mass="17355">MTYPNEGLVRFLLEAKKNTYASGSGSSSLPSRPGVKELSYQDGEYAYLDSYFGEVHFAGQEIVWHQGKAVWGMNYFGFTADPVEGFPDFLLEALKRVPAEAPYRGPETFLQGEFAYDCRWSGEVRQFTGRETIRYKGKEMYSLVFHGGILQYA</sequence>
<protein>
    <submittedName>
        <fullName evidence="2">DUF5680 domain-containing protein</fullName>
    </submittedName>
</protein>
<dbReference type="EMBL" id="JAUMKJ010000010">
    <property type="protein sequence ID" value="MDO3677427.1"/>
    <property type="molecule type" value="Genomic_DNA"/>
</dbReference>